<sequence length="72" mass="8061">MVPGRFDVQIVQVEHLEDDFRTIPIYSKIGLETSLKCWPHNASATLWQTANLTFTSLAQTRAILLPIHKAGA</sequence>
<comment type="caution">
    <text evidence="1">The sequence shown here is derived from an EMBL/GenBank/DDBJ whole genome shotgun (WGS) entry which is preliminary data.</text>
</comment>
<name>A0ABT9NGA9_9ACTO</name>
<protein>
    <submittedName>
        <fullName evidence="1">Uncharacterized protein</fullName>
    </submittedName>
</protein>
<gene>
    <name evidence="1" type="ORF">J2S70_000445</name>
</gene>
<organism evidence="1 2">
    <name type="scientific">Trueperella bonasi</name>
    <dbReference type="NCBI Taxonomy" id="312286"/>
    <lineage>
        <taxon>Bacteria</taxon>
        <taxon>Bacillati</taxon>
        <taxon>Actinomycetota</taxon>
        <taxon>Actinomycetes</taxon>
        <taxon>Actinomycetales</taxon>
        <taxon>Actinomycetaceae</taxon>
        <taxon>Trueperella</taxon>
    </lineage>
</organism>
<dbReference type="Proteomes" id="UP001243212">
    <property type="component" value="Unassembled WGS sequence"/>
</dbReference>
<reference evidence="1 2" key="1">
    <citation type="submission" date="2023-07" db="EMBL/GenBank/DDBJ databases">
        <title>Sequencing the genomes of 1000 actinobacteria strains.</title>
        <authorList>
            <person name="Klenk H.-P."/>
        </authorList>
    </citation>
    <scope>NUCLEOTIDE SEQUENCE [LARGE SCALE GENOMIC DNA]</scope>
    <source>
        <strain evidence="1 2">DSM 17163</strain>
    </source>
</reference>
<evidence type="ECO:0000313" key="2">
    <source>
        <dbReference type="Proteomes" id="UP001243212"/>
    </source>
</evidence>
<accession>A0ABT9NGA9</accession>
<proteinExistence type="predicted"/>
<keyword evidence="2" id="KW-1185">Reference proteome</keyword>
<evidence type="ECO:0000313" key="1">
    <source>
        <dbReference type="EMBL" id="MDP9805863.1"/>
    </source>
</evidence>
<dbReference type="EMBL" id="JAUSQX010000001">
    <property type="protein sequence ID" value="MDP9805863.1"/>
    <property type="molecule type" value="Genomic_DNA"/>
</dbReference>